<feature type="domain" description="Metallo-beta-lactamase" evidence="1">
    <location>
        <begin position="97"/>
        <end position="291"/>
    </location>
</feature>
<dbReference type="PANTHER" id="PTHR15032:SF4">
    <property type="entry name" value="N-ACYL-PHOSPHATIDYLETHANOLAMINE-HYDROLYZING PHOSPHOLIPASE D"/>
    <property type="match status" value="1"/>
</dbReference>
<dbReference type="InterPro" id="IPR024884">
    <property type="entry name" value="NAPE-PLD"/>
</dbReference>
<keyword evidence="3" id="KW-1185">Reference proteome</keyword>
<protein>
    <submittedName>
        <fullName evidence="2">MBL fold metallo-hydrolase</fullName>
    </submittedName>
</protein>
<evidence type="ECO:0000259" key="1">
    <source>
        <dbReference type="Pfam" id="PF12706"/>
    </source>
</evidence>
<organism evidence="2 3">
    <name type="scientific">Hufsiella arboris</name>
    <dbReference type="NCBI Taxonomy" id="2695275"/>
    <lineage>
        <taxon>Bacteria</taxon>
        <taxon>Pseudomonadati</taxon>
        <taxon>Bacteroidota</taxon>
        <taxon>Sphingobacteriia</taxon>
        <taxon>Sphingobacteriales</taxon>
        <taxon>Sphingobacteriaceae</taxon>
        <taxon>Hufsiella</taxon>
    </lineage>
</organism>
<keyword evidence="2" id="KW-0378">Hydrolase</keyword>
<reference evidence="2 3" key="1">
    <citation type="submission" date="2019-11" db="EMBL/GenBank/DDBJ databases">
        <title>Pedobacter sp. HMF7647 Genome sequencing and assembly.</title>
        <authorList>
            <person name="Kang H."/>
            <person name="Kim H."/>
            <person name="Joh K."/>
        </authorList>
    </citation>
    <scope>NUCLEOTIDE SEQUENCE [LARGE SCALE GENOMIC DNA]</scope>
    <source>
        <strain evidence="2 3">HMF7647</strain>
    </source>
</reference>
<dbReference type="InterPro" id="IPR001279">
    <property type="entry name" value="Metallo-B-lactamas"/>
</dbReference>
<dbReference type="GO" id="GO:0005737">
    <property type="term" value="C:cytoplasm"/>
    <property type="evidence" value="ECO:0007669"/>
    <property type="project" value="TreeGrafter"/>
</dbReference>
<dbReference type="GO" id="GO:0070290">
    <property type="term" value="F:N-acylphosphatidylethanolamine-specific phospholipase D activity"/>
    <property type="evidence" value="ECO:0007669"/>
    <property type="project" value="InterPro"/>
</dbReference>
<accession>A0A7K1YDV3</accession>
<dbReference type="GO" id="GO:0008270">
    <property type="term" value="F:zinc ion binding"/>
    <property type="evidence" value="ECO:0007669"/>
    <property type="project" value="InterPro"/>
</dbReference>
<proteinExistence type="predicted"/>
<gene>
    <name evidence="2" type="ORF">GS399_17565</name>
</gene>
<dbReference type="EMBL" id="WVHT01000010">
    <property type="protein sequence ID" value="MXV52784.1"/>
    <property type="molecule type" value="Genomic_DNA"/>
</dbReference>
<dbReference type="InterPro" id="IPR036866">
    <property type="entry name" value="RibonucZ/Hydroxyglut_hydro"/>
</dbReference>
<dbReference type="Pfam" id="PF12706">
    <property type="entry name" value="Lactamase_B_2"/>
    <property type="match status" value="1"/>
</dbReference>
<name>A0A7K1YDV3_9SPHI</name>
<evidence type="ECO:0000313" key="2">
    <source>
        <dbReference type="EMBL" id="MXV52784.1"/>
    </source>
</evidence>
<sequence>MFKAFGQLPSGSRLSRIKRSPHYRSGAFQNQEPTDVMLKTASFFKVMLDFLNKPKNTQPSAELPSVNTDLRKLENGKINIVWFGHSSYLLDVNGIKLLIDPVFSGHASPFDFFGKAFPGSNTYQADDMPDLDAVILTHDHYDHLDYETILKLKSRTRHFFTSLGVGSHLEYWGIKPASITELDWWESVKITHSIELTAAPARHFSGRGIKRFQTLWSSFILKAGDSKIFLGGDSGYDDTFKQVGEKYGPFDIALLECGQYGDSWPYIHMTPEETVQAAIDLKAQVLMPVHWAKFTLALHSWHDSADRVTAEAKRKNLKTTTPLIGEIVTLHESYPNKRWWDINH</sequence>
<dbReference type="AlphaFoldDB" id="A0A7K1YDV3"/>
<dbReference type="RefSeq" id="WP_160845962.1">
    <property type="nucleotide sequence ID" value="NZ_WVHT01000010.1"/>
</dbReference>
<dbReference type="Proteomes" id="UP000466586">
    <property type="component" value="Unassembled WGS sequence"/>
</dbReference>
<dbReference type="PIRSF" id="PIRSF038896">
    <property type="entry name" value="NAPE-PLD"/>
    <property type="match status" value="1"/>
</dbReference>
<dbReference type="PANTHER" id="PTHR15032">
    <property type="entry name" value="N-ACYL-PHOSPHATIDYLETHANOLAMINE-HYDROLYZING PHOSPHOLIPASE D"/>
    <property type="match status" value="1"/>
</dbReference>
<dbReference type="Gene3D" id="3.60.15.10">
    <property type="entry name" value="Ribonuclease Z/Hydroxyacylglutathione hydrolase-like"/>
    <property type="match status" value="1"/>
</dbReference>
<comment type="caution">
    <text evidence="2">The sequence shown here is derived from an EMBL/GenBank/DDBJ whole genome shotgun (WGS) entry which is preliminary data.</text>
</comment>
<dbReference type="SUPFAM" id="SSF56281">
    <property type="entry name" value="Metallo-hydrolase/oxidoreductase"/>
    <property type="match status" value="1"/>
</dbReference>
<evidence type="ECO:0000313" key="3">
    <source>
        <dbReference type="Proteomes" id="UP000466586"/>
    </source>
</evidence>